<organism evidence="2 3">
    <name type="scientific">Puccinia striiformis</name>
    <dbReference type="NCBI Taxonomy" id="27350"/>
    <lineage>
        <taxon>Eukaryota</taxon>
        <taxon>Fungi</taxon>
        <taxon>Dikarya</taxon>
        <taxon>Basidiomycota</taxon>
        <taxon>Pucciniomycotina</taxon>
        <taxon>Pucciniomycetes</taxon>
        <taxon>Pucciniales</taxon>
        <taxon>Pucciniaceae</taxon>
        <taxon>Puccinia</taxon>
    </lineage>
</organism>
<feature type="compositionally biased region" description="Basic and acidic residues" evidence="1">
    <location>
        <begin position="923"/>
        <end position="937"/>
    </location>
</feature>
<accession>A0A2S4UZN7</accession>
<feature type="compositionally biased region" description="Basic and acidic residues" evidence="1">
    <location>
        <begin position="190"/>
        <end position="202"/>
    </location>
</feature>
<evidence type="ECO:0000313" key="3">
    <source>
        <dbReference type="Proteomes" id="UP000239156"/>
    </source>
</evidence>
<gene>
    <name evidence="2" type="ORF">PSTT_11630</name>
</gene>
<feature type="region of interest" description="Disordered" evidence="1">
    <location>
        <begin position="1"/>
        <end position="23"/>
    </location>
</feature>
<feature type="compositionally biased region" description="Basic and acidic residues" evidence="1">
    <location>
        <begin position="969"/>
        <end position="983"/>
    </location>
</feature>
<evidence type="ECO:0000256" key="1">
    <source>
        <dbReference type="SAM" id="MobiDB-lite"/>
    </source>
</evidence>
<feature type="compositionally biased region" description="Polar residues" evidence="1">
    <location>
        <begin position="51"/>
        <end position="62"/>
    </location>
</feature>
<feature type="region of interest" description="Disordered" evidence="1">
    <location>
        <begin position="921"/>
        <end position="1028"/>
    </location>
</feature>
<feature type="region of interest" description="Disordered" evidence="1">
    <location>
        <begin position="177"/>
        <end position="202"/>
    </location>
</feature>
<proteinExistence type="predicted"/>
<dbReference type="EMBL" id="PKSL01000137">
    <property type="protein sequence ID" value="POW02710.1"/>
    <property type="molecule type" value="Genomic_DNA"/>
</dbReference>
<dbReference type="VEuPathDB" id="FungiDB:PSHT_12032"/>
<dbReference type="AlphaFoldDB" id="A0A2S4UZN7"/>
<evidence type="ECO:0008006" key="4">
    <source>
        <dbReference type="Google" id="ProtNLM"/>
    </source>
</evidence>
<evidence type="ECO:0000313" key="2">
    <source>
        <dbReference type="EMBL" id="POW02710.1"/>
    </source>
</evidence>
<keyword evidence="3" id="KW-1185">Reference proteome</keyword>
<feature type="region of interest" description="Disordered" evidence="1">
    <location>
        <begin position="51"/>
        <end position="86"/>
    </location>
</feature>
<feature type="compositionally biased region" description="Acidic residues" evidence="1">
    <location>
        <begin position="984"/>
        <end position="1006"/>
    </location>
</feature>
<feature type="compositionally biased region" description="Low complexity" evidence="1">
    <location>
        <begin position="945"/>
        <end position="955"/>
    </location>
</feature>
<dbReference type="Proteomes" id="UP000239156">
    <property type="component" value="Unassembled WGS sequence"/>
</dbReference>
<feature type="region of interest" description="Disordered" evidence="1">
    <location>
        <begin position="383"/>
        <end position="422"/>
    </location>
</feature>
<reference evidence="2" key="1">
    <citation type="submission" date="2017-12" db="EMBL/GenBank/DDBJ databases">
        <title>Gene loss provides genomic basis for host adaptation in cereal stripe rust fungi.</title>
        <authorList>
            <person name="Xia C."/>
        </authorList>
    </citation>
    <scope>NUCLEOTIDE SEQUENCE [LARGE SCALE GENOMIC DNA]</scope>
    <source>
        <strain evidence="2">93-210</strain>
    </source>
</reference>
<feature type="compositionally biased region" description="Polar residues" evidence="1">
    <location>
        <begin position="1019"/>
        <end position="1028"/>
    </location>
</feature>
<protein>
    <recommendedName>
        <fullName evidence="4">Golgi to ER traffic-protein</fullName>
    </recommendedName>
</protein>
<comment type="caution">
    <text evidence="2">The sequence shown here is derived from an EMBL/GenBank/DDBJ whole genome shotgun (WGS) entry which is preliminary data.</text>
</comment>
<sequence length="1028" mass="113167">MAPLNAGSPVKKPNGSLHKNAEVADTAGQLFGGSFTGPEAQDALNRILERSSQVDLTPQGDSGQPERGFGGLQEARDLPDSSNSALNVPMELDATLGGTSNPVSVLVVIRTWRKDLGSAQNRFHHRSRNMRDSVCWPKLTSANRWSLSSLQALADLDPTLQGSVEKEIPTPFTQVDFVQDGRSTRSGTQPRREGEPSFRSGLDRRIAASETTLEAAQVPAVRDSHARGVEADVHIIRSDEGIEKSIEGHSGSTAPYLKVFMNTTLKGLNAFLVECKKRIDSADSNQDMDLSIIDLTLDDELEVIRPLKRKRTPFSSIKFKKGALSHASLPFLDLQTNAGSRCSGAPSAALLFKPSTPPEVSGDSSDEIADEELEEVICGPNDSAARAQRTSPPPTPSIQPGQAPVVSPPPTTQPADQTQEVCEGEADQEAKRMCRKYMPTDTPSHSGLLVSEDPVLQTLDACAVRSAIEWLKNKQKDVTQLFLPMIQPIMARKLEQYESNGGFKVASFKILKSSPELVLLSKQAKTKEFTSVISVVSRLVLCTPSMIDTDICCGVLCSSKSVTDFRPGLGHQFANMKALVELKDEPSTEASWNTLIIIPREEKIIALAVNRLHSLLYQCLDPFHKNIPMDITAKDYDDELEESLTFICTKVDFLNTGAMATANVKGNGLHFLQKKMWETLVAMLLMQYSLWRDMKIKSLAVDPSKTKGVPAAAKRAVAADLAKKGKKRSRKNPTSRICRESDDCEGVGTIPPNVYGFGGGFLRFWPVGWWTGLNNINKYNNTSIWGVLNLAKHKHEYLKANEDTPRRLHHNSFKTDKPWENVEALMYSCFGELNIHIEYAREDQRPRVSWAGVTKIWEDKLEENVVLQAALVDMVKELSHPGTSLAYDGQQAQHIDLPANSFPMPKGVRADWGDMLRIAQGLPKRERGADEVDPEPKKKVKSAKKTTVPVAVVTPGSQVQVEDGPNNEEVDRMVNELGEHLDDTFPDGEQDGDQQSDNGEEDSDHGDEERGRRLAESQFILNSVSVAK</sequence>
<name>A0A2S4UZN7_9BASI</name>
<dbReference type="VEuPathDB" id="FungiDB:PSTT_11630"/>